<dbReference type="GO" id="GO:0003676">
    <property type="term" value="F:nucleic acid binding"/>
    <property type="evidence" value="ECO:0007669"/>
    <property type="project" value="InterPro"/>
</dbReference>
<proteinExistence type="predicted"/>
<accession>A0A1C3WU79</accession>
<sequence length="229" mass="25694">MSIVEISPLNSTPKTRKRKSGIPTGNAGEYFVMGELLRRGYDAQLADRNTAGYDLLVGRHRDTALAKVQVKTVRSQPWYVRQSQFEGDMLSQITIYVLLGNEDAQQPVRYFIARNSAVAGQMSTPKNWDTAAFMSLKALIPFEGRWDILDNQDTVQLRRPRGGSVKERCFDIYLRQGEKAATRLAVAQGIKLASVRRWIYDWSADKAPASSKMRCRRLPTGGAESHSPA</sequence>
<gene>
    <name evidence="2" type="ORF">GA0061099_1007245</name>
</gene>
<dbReference type="EMBL" id="FMAE01000007">
    <property type="protein sequence ID" value="SCB43304.1"/>
    <property type="molecule type" value="Genomic_DNA"/>
</dbReference>
<dbReference type="AlphaFoldDB" id="A0A1C3WU79"/>
<reference evidence="2 3" key="1">
    <citation type="submission" date="2016-08" db="EMBL/GenBank/DDBJ databases">
        <authorList>
            <person name="Seilhamer J.J."/>
        </authorList>
    </citation>
    <scope>NUCLEOTIDE SEQUENCE [LARGE SCALE GENOMIC DNA]</scope>
    <source>
        <strain evidence="2 3">CCBAU 10071</strain>
    </source>
</reference>
<name>A0A1C3WU79_9BRAD</name>
<protein>
    <submittedName>
        <fullName evidence="2">Uncharacterized protein</fullName>
    </submittedName>
</protein>
<feature type="region of interest" description="Disordered" evidence="1">
    <location>
        <begin position="1"/>
        <end position="23"/>
    </location>
</feature>
<dbReference type="Gene3D" id="3.40.1350.10">
    <property type="match status" value="1"/>
</dbReference>
<dbReference type="Proteomes" id="UP000183174">
    <property type="component" value="Unassembled WGS sequence"/>
</dbReference>
<evidence type="ECO:0000256" key="1">
    <source>
        <dbReference type="SAM" id="MobiDB-lite"/>
    </source>
</evidence>
<dbReference type="RefSeq" id="WP_141697673.1">
    <property type="nucleotide sequence ID" value="NZ_FMAE01000007.1"/>
</dbReference>
<evidence type="ECO:0000313" key="3">
    <source>
        <dbReference type="Proteomes" id="UP000183174"/>
    </source>
</evidence>
<dbReference type="InterPro" id="IPR011856">
    <property type="entry name" value="tRNA_endonuc-like_dom_sf"/>
</dbReference>
<evidence type="ECO:0000313" key="2">
    <source>
        <dbReference type="EMBL" id="SCB43304.1"/>
    </source>
</evidence>
<organism evidence="2 3">
    <name type="scientific">Bradyrhizobium yuanmingense</name>
    <dbReference type="NCBI Taxonomy" id="108015"/>
    <lineage>
        <taxon>Bacteria</taxon>
        <taxon>Pseudomonadati</taxon>
        <taxon>Pseudomonadota</taxon>
        <taxon>Alphaproteobacteria</taxon>
        <taxon>Hyphomicrobiales</taxon>
        <taxon>Nitrobacteraceae</taxon>
        <taxon>Bradyrhizobium</taxon>
    </lineage>
</organism>